<dbReference type="AlphaFoldDB" id="A0A840D611"/>
<dbReference type="EMBL" id="JACIER010000025">
    <property type="protein sequence ID" value="MBB4046239.1"/>
    <property type="molecule type" value="Genomic_DNA"/>
</dbReference>
<keyword evidence="6" id="KW-1185">Reference proteome</keyword>
<dbReference type="Pfam" id="PF16373">
    <property type="entry name" value="DUF4985"/>
    <property type="match status" value="1"/>
</dbReference>
<dbReference type="SUPFAM" id="SSF51445">
    <property type="entry name" value="(Trans)glycosidases"/>
    <property type="match status" value="1"/>
</dbReference>
<dbReference type="InterPro" id="IPR017853">
    <property type="entry name" value="GH"/>
</dbReference>
<feature type="domain" description="Glycosyl hydrolase-like 10" evidence="3">
    <location>
        <begin position="54"/>
        <end position="325"/>
    </location>
</feature>
<evidence type="ECO:0000259" key="4">
    <source>
        <dbReference type="Pfam" id="PF16373"/>
    </source>
</evidence>
<dbReference type="Pfam" id="PF02638">
    <property type="entry name" value="GHL10"/>
    <property type="match status" value="1"/>
</dbReference>
<keyword evidence="1 2" id="KW-0732">Signal</keyword>
<sequence>MEPKLKLIKTLIGVFIASFCIACGNDGPKDYWGDTGGGGGKEPTENPNAAKPRYIWVDAAANFPDFANSKENIARDLASAKDAGFTDIVVDVRPNTGDVLFTTNVVDQVKFLYAWVGGNYTKIERTATWDYLQAFVDEARKQGLRIHAAINTFVGGSQSDGGTGMLYRDQSKTAWATQMNMLTGIVNVMNTSESTKFLNPANPEVQTYLCNLLKDLAKYDLDGIFLDRGRFLNLQSDFSDESRKQFEAYLGGTKIQNYPSDILLPGSTSLPSTYPPYMTKWLEFRAKVICDFMQKARSAVKETNSKIKFGVYVGGWYSTYYDVGVNWAASTYDTSRYYNWATSKYKDYGYAAFMDHMLIGAYASPLKVQGTTEWTMAGFCALAKDKIKNACPIVAGGPDVGNWDANNQATQEQENQAIVQSVKACMDVCDGYFLFDMIHLKKASQWQYAKEGIDLAIK</sequence>
<evidence type="ECO:0000313" key="6">
    <source>
        <dbReference type="Proteomes" id="UP000560658"/>
    </source>
</evidence>
<dbReference type="Gene3D" id="3.20.20.80">
    <property type="entry name" value="Glycosidases"/>
    <property type="match status" value="1"/>
</dbReference>
<dbReference type="PANTHER" id="PTHR43405:SF1">
    <property type="entry name" value="GLYCOSYL HYDROLASE DIGH"/>
    <property type="match status" value="1"/>
</dbReference>
<protein>
    <submittedName>
        <fullName evidence="5">Uncharacterized lipoprotein YddW (UPF0748 family)</fullName>
    </submittedName>
</protein>
<evidence type="ECO:0000256" key="2">
    <source>
        <dbReference type="SAM" id="SignalP"/>
    </source>
</evidence>
<proteinExistence type="predicted"/>
<feature type="chain" id="PRO_5032584754" evidence="2">
    <location>
        <begin position="23"/>
        <end position="458"/>
    </location>
</feature>
<dbReference type="InterPro" id="IPR052177">
    <property type="entry name" value="Divisome_Glycosyl_Hydrolase"/>
</dbReference>
<comment type="caution">
    <text evidence="5">The sequence shown here is derived from an EMBL/GenBank/DDBJ whole genome shotgun (WGS) entry which is preliminary data.</text>
</comment>
<evidence type="ECO:0000256" key="1">
    <source>
        <dbReference type="ARBA" id="ARBA00022729"/>
    </source>
</evidence>
<gene>
    <name evidence="5" type="ORF">GGR06_004072</name>
</gene>
<name>A0A840D611_9BACE</name>
<dbReference type="InterPro" id="IPR003790">
    <property type="entry name" value="GHL10"/>
</dbReference>
<evidence type="ECO:0000313" key="5">
    <source>
        <dbReference type="EMBL" id="MBB4046239.1"/>
    </source>
</evidence>
<dbReference type="RefSeq" id="WP_044165340.1">
    <property type="nucleotide sequence ID" value="NZ_JACIER010000025.1"/>
</dbReference>
<keyword evidence="5" id="KW-0449">Lipoprotein</keyword>
<dbReference type="Proteomes" id="UP000560658">
    <property type="component" value="Unassembled WGS sequence"/>
</dbReference>
<feature type="signal peptide" evidence="2">
    <location>
        <begin position="1"/>
        <end position="22"/>
    </location>
</feature>
<dbReference type="PANTHER" id="PTHR43405">
    <property type="entry name" value="GLYCOSYL HYDROLASE DIGH"/>
    <property type="match status" value="1"/>
</dbReference>
<feature type="domain" description="DUF4985" evidence="4">
    <location>
        <begin position="336"/>
        <end position="451"/>
    </location>
</feature>
<accession>A0A840D611</accession>
<dbReference type="InterPro" id="IPR032280">
    <property type="entry name" value="DUF4985"/>
</dbReference>
<organism evidence="5 6">
    <name type="scientific">Bacteroides reticulotermitis</name>
    <dbReference type="NCBI Taxonomy" id="1133319"/>
    <lineage>
        <taxon>Bacteria</taxon>
        <taxon>Pseudomonadati</taxon>
        <taxon>Bacteroidota</taxon>
        <taxon>Bacteroidia</taxon>
        <taxon>Bacteroidales</taxon>
        <taxon>Bacteroidaceae</taxon>
        <taxon>Bacteroides</taxon>
    </lineage>
</organism>
<reference evidence="5" key="1">
    <citation type="submission" date="2020-08" db="EMBL/GenBank/DDBJ databases">
        <title>Genomic Encyclopedia of Type Strains, Phase IV (KMG-IV): sequencing the most valuable type-strain genomes for metagenomic binning, comparative biology and taxonomic classification.</title>
        <authorList>
            <person name="Goeker M."/>
        </authorList>
    </citation>
    <scope>NUCLEOTIDE SEQUENCE [LARGE SCALE GENOMIC DNA]</scope>
    <source>
        <strain evidence="5">DSM 105720</strain>
    </source>
</reference>
<evidence type="ECO:0000259" key="3">
    <source>
        <dbReference type="Pfam" id="PF02638"/>
    </source>
</evidence>